<dbReference type="InterPro" id="IPR018247">
    <property type="entry name" value="EF_Hand_1_Ca_BS"/>
</dbReference>
<comment type="caution">
    <text evidence="3">The sequence shown here is derived from an EMBL/GenBank/DDBJ whole genome shotgun (WGS) entry which is preliminary data.</text>
</comment>
<evidence type="ECO:0000256" key="1">
    <source>
        <dbReference type="SAM" id="MobiDB-lite"/>
    </source>
</evidence>
<feature type="region of interest" description="Disordered" evidence="1">
    <location>
        <begin position="193"/>
        <end position="275"/>
    </location>
</feature>
<dbReference type="PROSITE" id="PS00018">
    <property type="entry name" value="EF_HAND_1"/>
    <property type="match status" value="2"/>
</dbReference>
<organism evidence="3 4">
    <name type="scientific">Crateriforma conspicua</name>
    <dbReference type="NCBI Taxonomy" id="2527996"/>
    <lineage>
        <taxon>Bacteria</taxon>
        <taxon>Pseudomonadati</taxon>
        <taxon>Planctomycetota</taxon>
        <taxon>Planctomycetia</taxon>
        <taxon>Planctomycetales</taxon>
        <taxon>Planctomycetaceae</taxon>
        <taxon>Crateriforma</taxon>
    </lineage>
</organism>
<evidence type="ECO:0000313" key="3">
    <source>
        <dbReference type="EMBL" id="TWU62666.1"/>
    </source>
</evidence>
<feature type="compositionally biased region" description="Low complexity" evidence="1">
    <location>
        <begin position="37"/>
        <end position="46"/>
    </location>
</feature>
<dbReference type="SUPFAM" id="SSF47473">
    <property type="entry name" value="EF-hand"/>
    <property type="match status" value="1"/>
</dbReference>
<evidence type="ECO:0000259" key="2">
    <source>
        <dbReference type="PROSITE" id="PS50222"/>
    </source>
</evidence>
<feature type="region of interest" description="Disordered" evidence="1">
    <location>
        <begin position="1"/>
        <end position="51"/>
    </location>
</feature>
<accession>A0A5C6FQ98</accession>
<feature type="compositionally biased region" description="Low complexity" evidence="1">
    <location>
        <begin position="15"/>
        <end position="25"/>
    </location>
</feature>
<dbReference type="Proteomes" id="UP000316476">
    <property type="component" value="Unassembled WGS sequence"/>
</dbReference>
<protein>
    <recommendedName>
        <fullName evidence="2">EF-hand domain-containing protein</fullName>
    </recommendedName>
</protein>
<sequence length="344" mass="36577">MSDPNADHPTDDVQQDPAAAPAGDVEFTDVQAGEPVATTEAATPEPAAEKPKSNVRQYVLLGVLALLLAALGYDYKVARPQVDEAFAKVESKAIEFGRKPDQFLSNDIVQSTVGFAPMDTFMEGSRKVEVYGFQSGLPLRKHKMYVTYKPFEGRDMYLSHQKYVYEEQDIQGNMVAGDDGTLTVIDEYSGEVISSTPGGAVPGAPEEMDGGSGGGGQPPAAGGDDSDYQDMEPAADQGDQPADESTADEEPAVAEARPEPAASGDEEEEGAIIPGSAEWVRFEALIAKYDTDGDGLLAGDELTEDMKSQLDKVDIDNNDALDIEEIIIFARAKAAAKATADEAN</sequence>
<dbReference type="PROSITE" id="PS50222">
    <property type="entry name" value="EF_HAND_2"/>
    <property type="match status" value="1"/>
</dbReference>
<dbReference type="InterPro" id="IPR011992">
    <property type="entry name" value="EF-hand-dom_pair"/>
</dbReference>
<dbReference type="RefSeq" id="WP_146415433.1">
    <property type="nucleotide sequence ID" value="NZ_SJPZ01000002.1"/>
</dbReference>
<feature type="compositionally biased region" description="Low complexity" evidence="1">
    <location>
        <begin position="253"/>
        <end position="262"/>
    </location>
</feature>
<gene>
    <name evidence="3" type="ORF">V7x_44020</name>
</gene>
<dbReference type="OrthoDB" id="290286at2"/>
<evidence type="ECO:0000313" key="4">
    <source>
        <dbReference type="Proteomes" id="UP000316476"/>
    </source>
</evidence>
<feature type="domain" description="EF-hand" evidence="2">
    <location>
        <begin position="277"/>
        <end position="312"/>
    </location>
</feature>
<dbReference type="EMBL" id="SJPZ01000002">
    <property type="protein sequence ID" value="TWU62666.1"/>
    <property type="molecule type" value="Genomic_DNA"/>
</dbReference>
<dbReference type="AlphaFoldDB" id="A0A5C6FQ98"/>
<feature type="compositionally biased region" description="Acidic residues" evidence="1">
    <location>
        <begin position="241"/>
        <end position="252"/>
    </location>
</feature>
<proteinExistence type="predicted"/>
<name>A0A5C6FQ98_9PLAN</name>
<reference evidence="3 4" key="1">
    <citation type="submission" date="2019-02" db="EMBL/GenBank/DDBJ databases">
        <title>Deep-cultivation of Planctomycetes and their phenomic and genomic characterization uncovers novel biology.</title>
        <authorList>
            <person name="Wiegand S."/>
            <person name="Jogler M."/>
            <person name="Boedeker C."/>
            <person name="Pinto D."/>
            <person name="Vollmers J."/>
            <person name="Rivas-Marin E."/>
            <person name="Kohn T."/>
            <person name="Peeters S.H."/>
            <person name="Heuer A."/>
            <person name="Rast P."/>
            <person name="Oberbeckmann S."/>
            <person name="Bunk B."/>
            <person name="Jeske O."/>
            <person name="Meyerdierks A."/>
            <person name="Storesund J.E."/>
            <person name="Kallscheuer N."/>
            <person name="Luecker S."/>
            <person name="Lage O.M."/>
            <person name="Pohl T."/>
            <person name="Merkel B.J."/>
            <person name="Hornburger P."/>
            <person name="Mueller R.-W."/>
            <person name="Bruemmer F."/>
            <person name="Labrenz M."/>
            <person name="Spormann A.M."/>
            <person name="Op Den Camp H."/>
            <person name="Overmann J."/>
            <person name="Amann R."/>
            <person name="Jetten M.S.M."/>
            <person name="Mascher T."/>
            <person name="Medema M.H."/>
            <person name="Devos D.P."/>
            <person name="Kaster A.-K."/>
            <person name="Ovreas L."/>
            <person name="Rohde M."/>
            <person name="Galperin M.Y."/>
            <person name="Jogler C."/>
        </authorList>
    </citation>
    <scope>NUCLEOTIDE SEQUENCE [LARGE SCALE GENOMIC DNA]</scope>
    <source>
        <strain evidence="3 4">V7</strain>
    </source>
</reference>
<dbReference type="InterPro" id="IPR002048">
    <property type="entry name" value="EF_hand_dom"/>
</dbReference>
<feature type="compositionally biased region" description="Basic and acidic residues" evidence="1">
    <location>
        <begin position="1"/>
        <end position="11"/>
    </location>
</feature>
<dbReference type="GO" id="GO:0005509">
    <property type="term" value="F:calcium ion binding"/>
    <property type="evidence" value="ECO:0007669"/>
    <property type="project" value="InterPro"/>
</dbReference>